<sequence length="160" mass="18039">MKRRDVLKTAGLAVLRSVLLPLQSFLRQEKKSSRTGKRNLGRLKVSGIGLSVQNMSRTYQTTIPNRKEMHRIIRSAFDAGVTFFDAAEAYGPFEVERILGEGVRDFRSEVVIATKFDWNTDPKKEQMLPGTQQQTRAHKSRCGGDAQTPENRSHRPALPA</sequence>
<dbReference type="Proteomes" id="UP000198517">
    <property type="component" value="Unassembled WGS sequence"/>
</dbReference>
<dbReference type="PANTHER" id="PTHR43625">
    <property type="entry name" value="AFLATOXIN B1 ALDEHYDE REDUCTASE"/>
    <property type="match status" value="1"/>
</dbReference>
<dbReference type="InterPro" id="IPR036812">
    <property type="entry name" value="NAD(P)_OxRdtase_dom_sf"/>
</dbReference>
<evidence type="ECO:0000313" key="5">
    <source>
        <dbReference type="Proteomes" id="UP000198517"/>
    </source>
</evidence>
<keyword evidence="5" id="KW-1185">Reference proteome</keyword>
<accession>A0A1G6ZIX2</accession>
<proteinExistence type="predicted"/>
<evidence type="ECO:0000259" key="3">
    <source>
        <dbReference type="Pfam" id="PF00248"/>
    </source>
</evidence>
<dbReference type="EMBL" id="FNAS01000002">
    <property type="protein sequence ID" value="SDE02599.1"/>
    <property type="molecule type" value="Genomic_DNA"/>
</dbReference>
<protein>
    <submittedName>
        <fullName evidence="4">Aldo/keto reductase family protein</fullName>
    </submittedName>
</protein>
<dbReference type="GO" id="GO:0005737">
    <property type="term" value="C:cytoplasm"/>
    <property type="evidence" value="ECO:0007669"/>
    <property type="project" value="TreeGrafter"/>
</dbReference>
<dbReference type="GO" id="GO:0016491">
    <property type="term" value="F:oxidoreductase activity"/>
    <property type="evidence" value="ECO:0007669"/>
    <property type="project" value="UniProtKB-KW"/>
</dbReference>
<dbReference type="RefSeq" id="WP_262501459.1">
    <property type="nucleotide sequence ID" value="NZ_FNAS01000002.1"/>
</dbReference>
<dbReference type="Gene3D" id="3.20.20.100">
    <property type="entry name" value="NADP-dependent oxidoreductase domain"/>
    <property type="match status" value="1"/>
</dbReference>
<dbReference type="InterPro" id="IPR023210">
    <property type="entry name" value="NADP_OxRdtase_dom"/>
</dbReference>
<keyword evidence="1" id="KW-0560">Oxidoreductase</keyword>
<gene>
    <name evidence="4" type="ORF">SAMN05421544_102102</name>
</gene>
<feature type="domain" description="NADP-dependent oxidoreductase" evidence="3">
    <location>
        <begin position="64"/>
        <end position="128"/>
    </location>
</feature>
<dbReference type="PANTHER" id="PTHR43625:SF77">
    <property type="entry name" value="ALDO-KETO REDUCTASE"/>
    <property type="match status" value="1"/>
</dbReference>
<dbReference type="AlphaFoldDB" id="A0A1G6ZIX2"/>
<evidence type="ECO:0000313" key="4">
    <source>
        <dbReference type="EMBL" id="SDE02599.1"/>
    </source>
</evidence>
<feature type="region of interest" description="Disordered" evidence="2">
    <location>
        <begin position="121"/>
        <end position="160"/>
    </location>
</feature>
<dbReference type="Pfam" id="PF00248">
    <property type="entry name" value="Aldo_ket_red"/>
    <property type="match status" value="1"/>
</dbReference>
<name>A0A1G6ZIX2_9FLAO</name>
<dbReference type="STRING" id="1071918.SAMN05421544_102102"/>
<organism evidence="4 5">
    <name type="scientific">Riemerella columbipharyngis</name>
    <dbReference type="NCBI Taxonomy" id="1071918"/>
    <lineage>
        <taxon>Bacteria</taxon>
        <taxon>Pseudomonadati</taxon>
        <taxon>Bacteroidota</taxon>
        <taxon>Flavobacteriia</taxon>
        <taxon>Flavobacteriales</taxon>
        <taxon>Weeksellaceae</taxon>
        <taxon>Riemerella</taxon>
    </lineage>
</organism>
<dbReference type="SUPFAM" id="SSF51430">
    <property type="entry name" value="NAD(P)-linked oxidoreductase"/>
    <property type="match status" value="1"/>
</dbReference>
<dbReference type="InterPro" id="IPR050791">
    <property type="entry name" value="Aldo-Keto_reductase"/>
</dbReference>
<reference evidence="4 5" key="1">
    <citation type="submission" date="2016-10" db="EMBL/GenBank/DDBJ databases">
        <authorList>
            <person name="de Groot N.N."/>
        </authorList>
    </citation>
    <scope>NUCLEOTIDE SEQUENCE [LARGE SCALE GENOMIC DNA]</scope>
    <source>
        <strain evidence="4 5">DSM 24015</strain>
    </source>
</reference>
<evidence type="ECO:0000256" key="1">
    <source>
        <dbReference type="ARBA" id="ARBA00023002"/>
    </source>
</evidence>
<evidence type="ECO:0000256" key="2">
    <source>
        <dbReference type="SAM" id="MobiDB-lite"/>
    </source>
</evidence>